<dbReference type="GO" id="GO:0031969">
    <property type="term" value="C:chloroplast membrane"/>
    <property type="evidence" value="ECO:0007669"/>
    <property type="project" value="UniProtKB-SubCell"/>
</dbReference>
<dbReference type="InterPro" id="IPR044838">
    <property type="entry name" value="EGY1-like"/>
</dbReference>
<evidence type="ECO:0000256" key="10">
    <source>
        <dbReference type="ARBA" id="ARBA00023049"/>
    </source>
</evidence>
<organism evidence="15 16">
    <name type="scientific">Vitis vinifera</name>
    <name type="common">Grape</name>
    <dbReference type="NCBI Taxonomy" id="29760"/>
    <lineage>
        <taxon>Eukaryota</taxon>
        <taxon>Viridiplantae</taxon>
        <taxon>Streptophyta</taxon>
        <taxon>Embryophyta</taxon>
        <taxon>Tracheophyta</taxon>
        <taxon>Spermatophyta</taxon>
        <taxon>Magnoliopsida</taxon>
        <taxon>eudicotyledons</taxon>
        <taxon>Gunneridae</taxon>
        <taxon>Pentapetalae</taxon>
        <taxon>rosids</taxon>
        <taxon>Vitales</taxon>
        <taxon>Vitaceae</taxon>
        <taxon>Viteae</taxon>
        <taxon>Vitis</taxon>
    </lineage>
</organism>
<keyword evidence="4" id="KW-0934">Plastid</keyword>
<feature type="region of interest" description="Disordered" evidence="12">
    <location>
        <begin position="56"/>
        <end position="101"/>
    </location>
</feature>
<evidence type="ECO:0000313" key="16">
    <source>
        <dbReference type="Proteomes" id="UP000288805"/>
    </source>
</evidence>
<feature type="compositionally biased region" description="Polar residues" evidence="12">
    <location>
        <begin position="118"/>
        <end position="136"/>
    </location>
</feature>
<evidence type="ECO:0000256" key="14">
    <source>
        <dbReference type="SAM" id="SignalP"/>
    </source>
</evidence>
<dbReference type="CDD" id="cd06160">
    <property type="entry name" value="S2P-M50_like_2"/>
    <property type="match status" value="1"/>
</dbReference>
<evidence type="ECO:0000256" key="7">
    <source>
        <dbReference type="ARBA" id="ARBA00022801"/>
    </source>
</evidence>
<feature type="region of interest" description="Disordered" evidence="12">
    <location>
        <begin position="115"/>
        <end position="150"/>
    </location>
</feature>
<evidence type="ECO:0000256" key="1">
    <source>
        <dbReference type="ARBA" id="ARBA00004508"/>
    </source>
</evidence>
<dbReference type="GO" id="GO:0006508">
    <property type="term" value="P:proteolysis"/>
    <property type="evidence" value="ECO:0007669"/>
    <property type="project" value="UniProtKB-KW"/>
</dbReference>
<keyword evidence="8" id="KW-0809">Transit peptide</keyword>
<evidence type="ECO:0000256" key="5">
    <source>
        <dbReference type="ARBA" id="ARBA00022670"/>
    </source>
</evidence>
<dbReference type="EMBL" id="QGNW01000254">
    <property type="protein sequence ID" value="RVW81284.1"/>
    <property type="molecule type" value="Genomic_DNA"/>
</dbReference>
<proteinExistence type="inferred from homology"/>
<comment type="subcellular location">
    <subcellularLocation>
        <location evidence="1">Plastid</location>
        <location evidence="1">Chloroplast membrane</location>
        <topology evidence="1">Multi-pass membrane protein</topology>
    </subcellularLocation>
</comment>
<evidence type="ECO:0000256" key="6">
    <source>
        <dbReference type="ARBA" id="ARBA00022692"/>
    </source>
</evidence>
<evidence type="ECO:0000256" key="4">
    <source>
        <dbReference type="ARBA" id="ARBA00022640"/>
    </source>
</evidence>
<evidence type="ECO:0000256" key="9">
    <source>
        <dbReference type="ARBA" id="ARBA00022989"/>
    </source>
</evidence>
<evidence type="ECO:0000256" key="13">
    <source>
        <dbReference type="SAM" id="Phobius"/>
    </source>
</evidence>
<name>A0A438HA05_VITVI</name>
<keyword evidence="10 15" id="KW-0482">Metalloprotease</keyword>
<dbReference type="PANTHER" id="PTHR31412:SF5">
    <property type="entry name" value="ZINC METALLOPROTEASE EGY2, CHLOROPLASTIC-RELATED"/>
    <property type="match status" value="1"/>
</dbReference>
<dbReference type="PANTHER" id="PTHR31412">
    <property type="entry name" value="ZINC METALLOPROTEASE EGY1"/>
    <property type="match status" value="1"/>
</dbReference>
<keyword evidence="6 13" id="KW-0812">Transmembrane</keyword>
<feature type="transmembrane region" description="Helical" evidence="13">
    <location>
        <begin position="253"/>
        <end position="269"/>
    </location>
</feature>
<comment type="caution">
    <text evidence="15">The sequence shown here is derived from an EMBL/GenBank/DDBJ whole genome shotgun (WGS) entry which is preliminary data.</text>
</comment>
<evidence type="ECO:0000256" key="2">
    <source>
        <dbReference type="ARBA" id="ARBA00007931"/>
    </source>
</evidence>
<feature type="signal peptide" evidence="14">
    <location>
        <begin position="1"/>
        <end position="28"/>
    </location>
</feature>
<feature type="transmembrane region" description="Helical" evidence="13">
    <location>
        <begin position="432"/>
        <end position="459"/>
    </location>
</feature>
<dbReference type="Proteomes" id="UP000288805">
    <property type="component" value="Unassembled WGS sequence"/>
</dbReference>
<sequence>MSYQQFAGAPGFKVAFLFLCVFLGAIDGECCCQSISVGSGVVRSRLGSRRRPRIVCGVTETETEPENNNDEEKAHDNGGMPPSTDSTVQNDPQLDSQPLVADQDKDQFVHNAMLNGDNMVNSDNQETEAQGNAQDSENLEVASGSPLPGVKPQVLDESIRIPKETIDILKDQVFGFDTFFVTNQEPYEGGVLFKGNLRGKAAKSYEKITIRMQDRFGDKYKLFLLINPEDDKPVAVVVPRNTLQPETTAVPEWFAAGAFGLVTVFTLFLRNVPALQSNLLSVFDNLNLLMDGLPGALVTALVLGTHEISHILVARSTGIKLGVPYFVPSWQIGSFGAITRILNIVPNREDLLKVAAAGPIAGFSLDFKASSWRCSQGRTPISVNPLLIWAWAGFSSTPSTASLLGTRWGQNFFCHMGKKVITLFMWQASARFTAASIALLGLSSLFNDVAFYWVVLIFFLQRGPIAPLSEEITDPEDKYVALGVVVLLLGLLVCLPYPFPFTNEVTIANKWHTGSRLSKCVIHLSPELRSGLPLTYLTQAHKLEMALHYFSAFVNLIFESETKGMANKELRLCCLNEVSGTGFGAKSTAIGSIQSEYSPTLPHPNGHVYICMYRLHIKGIPGQDHPMCPHSSVSRAAYSLPSTYLTKLINRKWPYITFLLLNAGCLLLSTRVRADAPWPVAATAPKPDAA</sequence>
<keyword evidence="3" id="KW-0150">Chloroplast</keyword>
<dbReference type="AlphaFoldDB" id="A0A438HA05"/>
<evidence type="ECO:0000256" key="12">
    <source>
        <dbReference type="SAM" id="MobiDB-lite"/>
    </source>
</evidence>
<keyword evidence="5 15" id="KW-0645">Protease</keyword>
<feature type="compositionally biased region" description="Polar residues" evidence="12">
    <location>
        <begin position="83"/>
        <end position="96"/>
    </location>
</feature>
<evidence type="ECO:0000256" key="3">
    <source>
        <dbReference type="ARBA" id="ARBA00022528"/>
    </source>
</evidence>
<evidence type="ECO:0000313" key="15">
    <source>
        <dbReference type="EMBL" id="RVW81284.1"/>
    </source>
</evidence>
<comment type="similarity">
    <text evidence="2">Belongs to the peptidase M50B family.</text>
</comment>
<feature type="chain" id="PRO_5019012735" evidence="14">
    <location>
        <begin position="29"/>
        <end position="690"/>
    </location>
</feature>
<keyword evidence="11 13" id="KW-0472">Membrane</keyword>
<reference evidence="15 16" key="1">
    <citation type="journal article" date="2018" name="PLoS Genet.">
        <title>Population sequencing reveals clonal diversity and ancestral inbreeding in the grapevine cultivar Chardonnay.</title>
        <authorList>
            <person name="Roach M.J."/>
            <person name="Johnson D.L."/>
            <person name="Bohlmann J."/>
            <person name="van Vuuren H.J."/>
            <person name="Jones S.J."/>
            <person name="Pretorius I.S."/>
            <person name="Schmidt S.A."/>
            <person name="Borneman A.R."/>
        </authorList>
    </citation>
    <scope>NUCLEOTIDE SEQUENCE [LARGE SCALE GENOMIC DNA]</scope>
    <source>
        <strain evidence="16">cv. Chardonnay</strain>
        <tissue evidence="15">Leaf</tissue>
    </source>
</reference>
<feature type="transmembrane region" description="Helical" evidence="13">
    <location>
        <begin position="479"/>
        <end position="499"/>
    </location>
</feature>
<gene>
    <name evidence="15" type="primary">EGY2_0</name>
    <name evidence="15" type="ORF">CK203_038120</name>
</gene>
<evidence type="ECO:0000256" key="8">
    <source>
        <dbReference type="ARBA" id="ARBA00022946"/>
    </source>
</evidence>
<keyword evidence="7" id="KW-0378">Hydrolase</keyword>
<accession>A0A438HA05</accession>
<keyword evidence="14" id="KW-0732">Signal</keyword>
<evidence type="ECO:0000256" key="11">
    <source>
        <dbReference type="ARBA" id="ARBA00023136"/>
    </source>
</evidence>
<protein>
    <submittedName>
        <fullName evidence="15">Putative zinc metalloprotease EGY2, chloroplastic</fullName>
    </submittedName>
</protein>
<dbReference type="GO" id="GO:0008237">
    <property type="term" value="F:metallopeptidase activity"/>
    <property type="evidence" value="ECO:0007669"/>
    <property type="project" value="UniProtKB-KW"/>
</dbReference>
<keyword evidence="9 13" id="KW-1133">Transmembrane helix</keyword>